<sequence length="2113" mass="219674">MKISTRFSFGKNLLNKFLLVSVFALFMFDTEINAQVNSNTSSQIPTINYERNFHNFCDGEYDQARIRKSLKSFYGGFQTSSGQLAYRAVTTVDLNGAGAGTDANIYTGPTPGLVGATVEPGAFVSTSTGTFTQAEINFTGAVDGTREWVALFDQPAGTFNTLYDLGSTGVTATVVAGGTTFTVTHPTNTQFIITEVGSNPIPVADFNTFLTGFLYGHQDTPLTEGVRVMTVTITDPDNSLSAQSNINVGYEPLAVDDTDAIAADAVVPVTGNLLSNDTDASSGPGNVLSIFEVNGYTAAVNNPFSSTYGEITVLSDGSYSYQVDVNNIAVIGIRNGEILEDVISYAVTDDLGFIDYGYITITINGVTEPPVATDNNNSVTVGSMPSANGNVITDDDGNGPDNTDRPFANFIWENEFTTTGPFANISTPVDGQSRTDATTGITITFTSTDPDNIGVADQNQVVYQTATNGGHTGYFGYVIDGATNPVASTTTIIDFDNPVVSLSFTASDIDYSQNNTWQDQITVTATLGGVPVTYNAQVSGSVIQTSNTFHGTGSVPADDAHGNINFFFPSAVDQVVLEYNYGPDVTVPDQGTQIAAITDLLWQATDVPRVSEVFGVDTNVGTTIATTYGFITINSDGSYTYDVDPFNSTVANLPVGSTLVDTIPYTLIDSIDNSGSTSTADLIITINGSFVDPCDALASGNTDTDGDGISDACDEDDDNDGILDVFEQNCTPITLGNSTVGSGDFASEIFWLSWTGTDLADGIDNGDTAILTLPDGGTITAVISNVEDLNITESATYGADNGNGPSDYFLSDFNTFGGARLQTDYNLAGASIFANFGGPGDNNDIRFDIAFTAVSADGFTYSPDIIFADTEETNNIAFPDEEFQRILTDGENWELIESVFGTGYNISGVNTNIVEYNNTGAGVPILRSNNTSNLTVTINVAGQVGQGGQGFAFGVYLECVSIDTDNDGIPDQLDLDSDNDGIYDVDEAGNGALDTNGDGVIDSSDAGFNDGDGNGADDTAEATTPIDTGSDGSYDFQNTDSDGDGCPDANEAYGTNTAAGSDDGQFGEPDPASVDGDGLVTEAGVDYSLGTNSAVTDNSTIAGCFTIIANDDDFSATPINSLIPGSTTPSVFADNGSGTDLANGVAATNSNISNNISISNDGGMTGVNINNNGTIVVPPNTPDGTYFVEYTICLQADNTVCDSAIATIVVQYIDPCDAVASGNLDTDGDGVSDYCDQDDDNDGILDSNDIDCASGPLALGQTFSDNTGSNFNPEYVPNIYAYGGASVTFGYELYGGSAWNLSGVTSQNNPAILPDGEYINTIADGTTYPGNDVVRYYFTFTQPVYNVNFKLGGLDDFDRADFFATNGTENVPVNLSDINVGANLTINGQSAVTGASANANAPANSIAIQVDGPVTEIVITVGKQDGDEADNVELQFYEMQYCVAVDTDGDGVNDIVDLDSDNDGIYDVDEVGGVDANNDGMADGAVDPLTGIPSTAGTGITPIDTLNDGSFDYQNTDSDGDGCPDANEAYGNVTAAGSDNGQFGEPDPANVDADGLVVEGEINYSIGTNTAVTNPLLSPACNPCDATISGNDDNDGDNVSDICDADDDNDGILDIYELDCSSGPVALGQTFADATGSNFNPEYIPNLFPYNGASVTFGYELRGGVAWNGGVSSQNNGAIAPDGEYINTIPDGTDFPNGEVVNYYFTFTQPVYNVNFKVGGIDDFDRADFVATNGAQNIPVNISDINVGANLTINGQSAVTGSSANANAPFNSIQIEVQGPVTEIIVTVGKQDGSVGDVELQFYEFEYCLGLDTDGDGVDDIFDLDSDNDGIYDIDEAGNGALDTNNDGILDSNDTGFNDGDGNGADDTAEATAPVDTLSDGSYDFQNTDSDGDGCPDANEAYDNPFVSGSDGGQFGEPDPASVDANNGLVTETGVDYSIGTNAAVTDPGIATSCVINPSITTVKTFADIDGNPSTTEYSAVGEVINYTITLTNSGNVDVYSPTMVDATADAAPVRGVDAPGNNDGVLDVGETWTYIVSHTVTQTDLDNGSYTNTAEADGSADTTNDGSGDTPVDNDESETVNGIESPSIEAVKTVAITNDVAPVGASLGDTVE</sequence>
<keyword evidence="2" id="KW-0732">Signal</keyword>
<organism evidence="4 5">
    <name type="scientific">Winogradskyella poriferorum</name>
    <dbReference type="NCBI Taxonomy" id="307627"/>
    <lineage>
        <taxon>Bacteria</taxon>
        <taxon>Pseudomonadati</taxon>
        <taxon>Bacteroidota</taxon>
        <taxon>Flavobacteriia</taxon>
        <taxon>Flavobacteriales</taxon>
        <taxon>Flavobacteriaceae</taxon>
        <taxon>Winogradskyella</taxon>
    </lineage>
</organism>
<gene>
    <name evidence="4" type="ORF">V1468_13075</name>
</gene>
<feature type="region of interest" description="Disordered" evidence="1">
    <location>
        <begin position="1851"/>
        <end position="1882"/>
    </location>
</feature>
<dbReference type="Gene3D" id="4.10.1080.10">
    <property type="entry name" value="TSP type-3 repeat"/>
    <property type="match status" value="2"/>
</dbReference>
<feature type="signal peptide" evidence="2">
    <location>
        <begin position="1"/>
        <end position="34"/>
    </location>
</feature>
<dbReference type="InterPro" id="IPR055354">
    <property type="entry name" value="DUF7507"/>
</dbReference>
<name>A0ABU7W8U9_9FLAO</name>
<evidence type="ECO:0000313" key="5">
    <source>
        <dbReference type="Proteomes" id="UP001356704"/>
    </source>
</evidence>
<accession>A0ABU7W8U9</accession>
<feature type="compositionally biased region" description="Low complexity" evidence="1">
    <location>
        <begin position="1002"/>
        <end position="1011"/>
    </location>
</feature>
<proteinExistence type="predicted"/>
<dbReference type="SUPFAM" id="SSF103647">
    <property type="entry name" value="TSP type-3 repeat"/>
    <property type="match status" value="2"/>
</dbReference>
<feature type="compositionally biased region" description="Low complexity" evidence="1">
    <location>
        <begin position="1851"/>
        <end position="1860"/>
    </location>
</feature>
<evidence type="ECO:0000313" key="4">
    <source>
        <dbReference type="EMBL" id="MEF3079945.1"/>
    </source>
</evidence>
<evidence type="ECO:0000256" key="1">
    <source>
        <dbReference type="SAM" id="MobiDB-lite"/>
    </source>
</evidence>
<feature type="region of interest" description="Disordered" evidence="1">
    <location>
        <begin position="2045"/>
        <end position="2087"/>
    </location>
</feature>
<feature type="region of interest" description="Disordered" evidence="1">
    <location>
        <begin position="970"/>
        <end position="1075"/>
    </location>
</feature>
<feature type="compositionally biased region" description="Acidic residues" evidence="1">
    <location>
        <begin position="970"/>
        <end position="987"/>
    </location>
</feature>
<evidence type="ECO:0000256" key="2">
    <source>
        <dbReference type="SAM" id="SignalP"/>
    </source>
</evidence>
<dbReference type="EMBL" id="JAZHOU010000005">
    <property type="protein sequence ID" value="MEF3079945.1"/>
    <property type="molecule type" value="Genomic_DNA"/>
</dbReference>
<feature type="compositionally biased region" description="Polar residues" evidence="1">
    <location>
        <begin position="2045"/>
        <end position="2068"/>
    </location>
</feature>
<dbReference type="InterPro" id="IPR010221">
    <property type="entry name" value="VCBS_dom"/>
</dbReference>
<keyword evidence="5" id="KW-1185">Reference proteome</keyword>
<comment type="caution">
    <text evidence="4">The sequence shown here is derived from an EMBL/GenBank/DDBJ whole genome shotgun (WGS) entry which is preliminary data.</text>
</comment>
<feature type="domain" description="DUF7507" evidence="3">
    <location>
        <begin position="1957"/>
        <end position="2064"/>
    </location>
</feature>
<evidence type="ECO:0000259" key="3">
    <source>
        <dbReference type="Pfam" id="PF24346"/>
    </source>
</evidence>
<feature type="non-terminal residue" evidence="4">
    <location>
        <position position="2113"/>
    </location>
</feature>
<feature type="compositionally biased region" description="Polar residues" evidence="1">
    <location>
        <begin position="1021"/>
        <end position="1040"/>
    </location>
</feature>
<feature type="chain" id="PRO_5046198085" evidence="2">
    <location>
        <begin position="35"/>
        <end position="2113"/>
    </location>
</feature>
<dbReference type="RefSeq" id="WP_331810680.1">
    <property type="nucleotide sequence ID" value="NZ_JAZHOU010000005.1"/>
</dbReference>
<dbReference type="InterPro" id="IPR028974">
    <property type="entry name" value="TSP_type-3_rpt"/>
</dbReference>
<dbReference type="Pfam" id="PF24346">
    <property type="entry name" value="DUF7507"/>
    <property type="match status" value="1"/>
</dbReference>
<dbReference type="Proteomes" id="UP001356704">
    <property type="component" value="Unassembled WGS sequence"/>
</dbReference>
<protein>
    <submittedName>
        <fullName evidence="4">VCBS domain-containing protein</fullName>
    </submittedName>
</protein>
<reference evidence="4 5" key="1">
    <citation type="submission" date="2024-02" db="EMBL/GenBank/DDBJ databases">
        <title>Winogradskyella poriferorum JCM 12885.</title>
        <authorList>
            <person name="Zhang D.-F."/>
            <person name="Fu Z.-Y."/>
        </authorList>
    </citation>
    <scope>NUCLEOTIDE SEQUENCE [LARGE SCALE GENOMIC DNA]</scope>
    <source>
        <strain evidence="4 5">JCM 12885</strain>
    </source>
</reference>
<dbReference type="NCBIfam" id="TIGR01965">
    <property type="entry name" value="VCBS_repeat"/>
    <property type="match status" value="2"/>
</dbReference>